<evidence type="ECO:0000256" key="1">
    <source>
        <dbReference type="SAM" id="Phobius"/>
    </source>
</evidence>
<sequence length="432" mass="48275">MCGPKNFFKINMAIGPGAERWLISSTLIEFTKDVSYKDLWTASGPYFVPLMMLSVNPDPGQRAMFAAFALACAWALIRLGFIPVVHPAFLLVLLVAQYLDLPINDSTVLDQLCDLDWIALIDPRLFRALRLWPRSHKDPIPPASSSPAAATLHAYCHEIGYQPSSAQRAPAFHAALTRSLFCQALLRTNVPRHGSPPEWQAFIEAFNLDVAFSTRRLRQRDRSTRLADLFCQSPQGAPPLRPDTMLLRLKHVLVGICCPPADPDSVEARLKLDHGSARSPAEHKLLESILPLIKHYLRGRGHPAEINGVLPELDDLHPATPQFRPALFVRAVNGTHFLPPLDKDHPEFHFLLSFRRLSAEDLATPHRLVGGDVNAFRFTTCLRNLLFPINDALYSLVDSSLSLISTGSRVDTPFCIFLHSQLLVKADEFNRL</sequence>
<evidence type="ECO:0000313" key="3">
    <source>
        <dbReference type="Proteomes" id="UP000006514"/>
    </source>
</evidence>
<keyword evidence="1" id="KW-0472">Membrane</keyword>
<keyword evidence="3" id="KW-1185">Reference proteome</keyword>
<dbReference type="OrthoDB" id="3193108at2759"/>
<reference evidence="3" key="1">
    <citation type="journal article" date="2012" name="Science">
        <title>The Paleozoic origin of enzymatic lignin decomposition reconstructed from 31 fungal genomes.</title>
        <authorList>
            <person name="Floudas D."/>
            <person name="Binder M."/>
            <person name="Riley R."/>
            <person name="Barry K."/>
            <person name="Blanchette R.A."/>
            <person name="Henrissat B."/>
            <person name="Martinez A.T."/>
            <person name="Otillar R."/>
            <person name="Spatafora J.W."/>
            <person name="Yadav J.S."/>
            <person name="Aerts A."/>
            <person name="Benoit I."/>
            <person name="Boyd A."/>
            <person name="Carlson A."/>
            <person name="Copeland A."/>
            <person name="Coutinho P.M."/>
            <person name="de Vries R.P."/>
            <person name="Ferreira P."/>
            <person name="Findley K."/>
            <person name="Foster B."/>
            <person name="Gaskell J."/>
            <person name="Glotzer D."/>
            <person name="Gorecki P."/>
            <person name="Heitman J."/>
            <person name="Hesse C."/>
            <person name="Hori C."/>
            <person name="Igarashi K."/>
            <person name="Jurgens J.A."/>
            <person name="Kallen N."/>
            <person name="Kersten P."/>
            <person name="Kohler A."/>
            <person name="Kuees U."/>
            <person name="Kumar T.K.A."/>
            <person name="Kuo A."/>
            <person name="LaButti K."/>
            <person name="Larrondo L.F."/>
            <person name="Lindquist E."/>
            <person name="Ling A."/>
            <person name="Lombard V."/>
            <person name="Lucas S."/>
            <person name="Lundell T."/>
            <person name="Martin R."/>
            <person name="McLaughlin D.J."/>
            <person name="Morgenstern I."/>
            <person name="Morin E."/>
            <person name="Murat C."/>
            <person name="Nagy L.G."/>
            <person name="Nolan M."/>
            <person name="Ohm R.A."/>
            <person name="Patyshakuliyeva A."/>
            <person name="Rokas A."/>
            <person name="Ruiz-Duenas F.J."/>
            <person name="Sabat G."/>
            <person name="Salamov A."/>
            <person name="Samejima M."/>
            <person name="Schmutz J."/>
            <person name="Slot J.C."/>
            <person name="St John F."/>
            <person name="Stenlid J."/>
            <person name="Sun H."/>
            <person name="Sun S."/>
            <person name="Syed K."/>
            <person name="Tsang A."/>
            <person name="Wiebenga A."/>
            <person name="Young D."/>
            <person name="Pisabarro A."/>
            <person name="Eastwood D.C."/>
            <person name="Martin F."/>
            <person name="Cullen D."/>
            <person name="Grigoriev I.V."/>
            <person name="Hibbett D.S."/>
        </authorList>
    </citation>
    <scope>NUCLEOTIDE SEQUENCE [LARGE SCALE GENOMIC DNA]</scope>
    <source>
        <strain evidence="3">TFB10046</strain>
    </source>
</reference>
<keyword evidence="1" id="KW-0812">Transmembrane</keyword>
<dbReference type="AlphaFoldDB" id="J0D2D6"/>
<protein>
    <submittedName>
        <fullName evidence="2">Uncharacterized protein</fullName>
    </submittedName>
</protein>
<dbReference type="EMBL" id="JH688656">
    <property type="protein sequence ID" value="EJD32782.1"/>
    <property type="molecule type" value="Genomic_DNA"/>
</dbReference>
<feature type="transmembrane region" description="Helical" evidence="1">
    <location>
        <begin position="63"/>
        <end position="96"/>
    </location>
</feature>
<dbReference type="Proteomes" id="UP000006514">
    <property type="component" value="Unassembled WGS sequence"/>
</dbReference>
<accession>J0D2D6</accession>
<gene>
    <name evidence="2" type="ORF">AURDEDRAFT_178119</name>
</gene>
<organism evidence="2 3">
    <name type="scientific">Auricularia subglabra (strain TFB-10046 / SS5)</name>
    <name type="common">White-rot fungus</name>
    <name type="synonym">Auricularia delicata (strain TFB10046)</name>
    <dbReference type="NCBI Taxonomy" id="717982"/>
    <lineage>
        <taxon>Eukaryota</taxon>
        <taxon>Fungi</taxon>
        <taxon>Dikarya</taxon>
        <taxon>Basidiomycota</taxon>
        <taxon>Agaricomycotina</taxon>
        <taxon>Agaricomycetes</taxon>
        <taxon>Auriculariales</taxon>
        <taxon>Auriculariaceae</taxon>
        <taxon>Auricularia</taxon>
    </lineage>
</organism>
<dbReference type="KEGG" id="adl:AURDEDRAFT_178119"/>
<dbReference type="InParanoid" id="J0D2D6"/>
<name>J0D2D6_AURST</name>
<evidence type="ECO:0000313" key="2">
    <source>
        <dbReference type="EMBL" id="EJD32782.1"/>
    </source>
</evidence>
<keyword evidence="1" id="KW-1133">Transmembrane helix</keyword>
<proteinExistence type="predicted"/>